<sequence length="134" mass="14991">MQLAVMRPYQHVLIFLLVLNLTLHCDASCSFGLGDRVPGERLLHTITITKGPYELDQMIEMNLDYRVSPLQNEEITFIQLDGTADGGCSALISNSVDRRKATARNSSKCPSGKRFRPHGGHPRYCENKRTVSSN</sequence>
<feature type="signal peptide" evidence="2">
    <location>
        <begin position="1"/>
        <end position="27"/>
    </location>
</feature>
<evidence type="ECO:0000313" key="3">
    <source>
        <dbReference type="EnsemblMetazoa" id="AQUA014155-PA"/>
    </source>
</evidence>
<proteinExistence type="predicted"/>
<accession>A0A182XQL8</accession>
<dbReference type="VEuPathDB" id="VectorBase:AQUA014155"/>
<evidence type="ECO:0000256" key="1">
    <source>
        <dbReference type="SAM" id="MobiDB-lite"/>
    </source>
</evidence>
<feature type="region of interest" description="Disordered" evidence="1">
    <location>
        <begin position="99"/>
        <end position="134"/>
    </location>
</feature>
<dbReference type="EnsemblMetazoa" id="AQUA014155-RA">
    <property type="protein sequence ID" value="AQUA014155-PA"/>
    <property type="gene ID" value="AQUA014155"/>
</dbReference>
<keyword evidence="2" id="KW-0732">Signal</keyword>
<name>A0A182XQL8_ANOQN</name>
<organism evidence="3 4">
    <name type="scientific">Anopheles quadriannulatus</name>
    <name type="common">Mosquito</name>
    <dbReference type="NCBI Taxonomy" id="34691"/>
    <lineage>
        <taxon>Eukaryota</taxon>
        <taxon>Metazoa</taxon>
        <taxon>Ecdysozoa</taxon>
        <taxon>Arthropoda</taxon>
        <taxon>Hexapoda</taxon>
        <taxon>Insecta</taxon>
        <taxon>Pterygota</taxon>
        <taxon>Neoptera</taxon>
        <taxon>Endopterygota</taxon>
        <taxon>Diptera</taxon>
        <taxon>Nematocera</taxon>
        <taxon>Culicoidea</taxon>
        <taxon>Culicidae</taxon>
        <taxon>Anophelinae</taxon>
        <taxon>Anopheles</taxon>
    </lineage>
</organism>
<keyword evidence="4" id="KW-1185">Reference proteome</keyword>
<feature type="compositionally biased region" description="Basic and acidic residues" evidence="1">
    <location>
        <begin position="123"/>
        <end position="134"/>
    </location>
</feature>
<evidence type="ECO:0000313" key="4">
    <source>
        <dbReference type="Proteomes" id="UP000076407"/>
    </source>
</evidence>
<protein>
    <recommendedName>
        <fullName evidence="5">Secreted protein</fullName>
    </recommendedName>
</protein>
<feature type="chain" id="PRO_5008143318" description="Secreted protein" evidence="2">
    <location>
        <begin position="28"/>
        <end position="134"/>
    </location>
</feature>
<dbReference type="AlphaFoldDB" id="A0A182XQL8"/>
<evidence type="ECO:0008006" key="5">
    <source>
        <dbReference type="Google" id="ProtNLM"/>
    </source>
</evidence>
<feature type="compositionally biased region" description="Basic residues" evidence="1">
    <location>
        <begin position="111"/>
        <end position="121"/>
    </location>
</feature>
<evidence type="ECO:0000256" key="2">
    <source>
        <dbReference type="SAM" id="SignalP"/>
    </source>
</evidence>
<dbReference type="Proteomes" id="UP000076407">
    <property type="component" value="Unassembled WGS sequence"/>
</dbReference>
<reference evidence="3" key="1">
    <citation type="submission" date="2020-05" db="UniProtKB">
        <authorList>
            <consortium name="EnsemblMetazoa"/>
        </authorList>
    </citation>
    <scope>IDENTIFICATION</scope>
    <source>
        <strain evidence="3">SANGQUA</strain>
    </source>
</reference>